<dbReference type="AlphaFoldDB" id="A0A6J7HH69"/>
<feature type="region of interest" description="Disordered" evidence="1">
    <location>
        <begin position="1"/>
        <end position="26"/>
    </location>
</feature>
<dbReference type="CDD" id="cd00130">
    <property type="entry name" value="PAS"/>
    <property type="match status" value="1"/>
</dbReference>
<dbReference type="InterPro" id="IPR000014">
    <property type="entry name" value="PAS"/>
</dbReference>
<accession>A0A6J7HH69</accession>
<gene>
    <name evidence="3" type="ORF">UFOPK3564_01727</name>
</gene>
<reference evidence="3" key="1">
    <citation type="submission" date="2020-05" db="EMBL/GenBank/DDBJ databases">
        <authorList>
            <person name="Chiriac C."/>
            <person name="Salcher M."/>
            <person name="Ghai R."/>
            <person name="Kavagutti S V."/>
        </authorList>
    </citation>
    <scope>NUCLEOTIDE SEQUENCE</scope>
</reference>
<proteinExistence type="predicted"/>
<dbReference type="InterPro" id="IPR013767">
    <property type="entry name" value="PAS_fold"/>
</dbReference>
<dbReference type="InterPro" id="IPR013656">
    <property type="entry name" value="PAS_4"/>
</dbReference>
<dbReference type="SMART" id="SM00091">
    <property type="entry name" value="PAS"/>
    <property type="match status" value="1"/>
</dbReference>
<feature type="domain" description="PAS" evidence="2">
    <location>
        <begin position="139"/>
        <end position="213"/>
    </location>
</feature>
<feature type="region of interest" description="Disordered" evidence="1">
    <location>
        <begin position="261"/>
        <end position="291"/>
    </location>
</feature>
<name>A0A6J7HH69_9ZZZZ</name>
<evidence type="ECO:0000256" key="1">
    <source>
        <dbReference type="SAM" id="MobiDB-lite"/>
    </source>
</evidence>
<dbReference type="InterPro" id="IPR035965">
    <property type="entry name" value="PAS-like_dom_sf"/>
</dbReference>
<dbReference type="Pfam" id="PF00989">
    <property type="entry name" value="PAS"/>
    <property type="match status" value="1"/>
</dbReference>
<dbReference type="GO" id="GO:0006355">
    <property type="term" value="P:regulation of DNA-templated transcription"/>
    <property type="evidence" value="ECO:0007669"/>
    <property type="project" value="InterPro"/>
</dbReference>
<organism evidence="3">
    <name type="scientific">freshwater metagenome</name>
    <dbReference type="NCBI Taxonomy" id="449393"/>
    <lineage>
        <taxon>unclassified sequences</taxon>
        <taxon>metagenomes</taxon>
        <taxon>ecological metagenomes</taxon>
    </lineage>
</organism>
<evidence type="ECO:0000259" key="2">
    <source>
        <dbReference type="PROSITE" id="PS50112"/>
    </source>
</evidence>
<dbReference type="NCBIfam" id="TIGR00229">
    <property type="entry name" value="sensory_box"/>
    <property type="match status" value="1"/>
</dbReference>
<evidence type="ECO:0000313" key="3">
    <source>
        <dbReference type="EMBL" id="CAB4918862.1"/>
    </source>
</evidence>
<sequence>MPRARPVAAEPVLSRGGRRRTAARSSDGLTADRRCAILTVDRDLVIRSASGGLFRAFVDEDRSLVGRPVGAAVTPELAGLLVDHVTAAWRDEPTAVTVRTPRGDRTVELRFHAPRSREIGGACAIVAVDVTDEHEAAAVARELDAVLDAAVGSAFEPTGIIDTEGRWLRLNPPLQALLGYPEERLLGRAAADVTQIDDRSREAYLRDRAEQDGTASFELEKRMVRGDGGVIVVHARTTLVRDGDAIRGYVVHVVPDGVVEALPRPEPPDERPRRGLLRRTRQPGRGPGDAP</sequence>
<dbReference type="Pfam" id="PF08448">
    <property type="entry name" value="PAS_4"/>
    <property type="match status" value="1"/>
</dbReference>
<dbReference type="Gene3D" id="3.30.450.20">
    <property type="entry name" value="PAS domain"/>
    <property type="match status" value="1"/>
</dbReference>
<dbReference type="SUPFAM" id="SSF55785">
    <property type="entry name" value="PYP-like sensor domain (PAS domain)"/>
    <property type="match status" value="1"/>
</dbReference>
<dbReference type="PROSITE" id="PS50112">
    <property type="entry name" value="PAS"/>
    <property type="match status" value="1"/>
</dbReference>
<protein>
    <submittedName>
        <fullName evidence="3">Unannotated protein</fullName>
    </submittedName>
</protein>
<dbReference type="EMBL" id="CAFBMK010000095">
    <property type="protein sequence ID" value="CAB4918862.1"/>
    <property type="molecule type" value="Genomic_DNA"/>
</dbReference>